<feature type="transmembrane region" description="Helical" evidence="4">
    <location>
        <begin position="180"/>
        <end position="200"/>
    </location>
</feature>
<evidence type="ECO:0000256" key="4">
    <source>
        <dbReference type="SAM" id="Phobius"/>
    </source>
</evidence>
<keyword evidence="4" id="KW-0472">Membrane</keyword>
<sequence>MRTGLKQLSKMYLILVLFLVTVLNNGDSAKSDSAFKSKENYCPYFKNRAPKPQLDLKNCTWYKEKACCLQSEIDLIFPLVLPPLGASDKCLRYTNFLMCYVCAPDQNLFYKDERLTVCESFCDKWFAACGTAKLKGMKVKDLFESGKDFCLARKFLVESASEADCFNFEQKILSSAISSLVAFPSLGFSGISTILILYAIF</sequence>
<dbReference type="PANTHER" id="PTHR10517:SF28">
    <property type="entry name" value="COILIN"/>
    <property type="match status" value="1"/>
</dbReference>
<feature type="chain" id="PRO_5046609267" description="Folate receptor-like domain-containing protein" evidence="5">
    <location>
        <begin position="29"/>
        <end position="201"/>
    </location>
</feature>
<evidence type="ECO:0000256" key="3">
    <source>
        <dbReference type="ARBA" id="ARBA00023157"/>
    </source>
</evidence>
<evidence type="ECO:0000256" key="2">
    <source>
        <dbReference type="ARBA" id="ARBA00022729"/>
    </source>
</evidence>
<dbReference type="InterPro" id="IPR004269">
    <property type="entry name" value="Folate_rcpt"/>
</dbReference>
<keyword evidence="4" id="KW-1133">Transmembrane helix</keyword>
<feature type="domain" description="Folate receptor-like" evidence="6">
    <location>
        <begin position="42"/>
        <end position="144"/>
    </location>
</feature>
<evidence type="ECO:0000256" key="1">
    <source>
        <dbReference type="ARBA" id="ARBA00007932"/>
    </source>
</evidence>
<dbReference type="InterPro" id="IPR018143">
    <property type="entry name" value="Folate_rcpt-like"/>
</dbReference>
<keyword evidence="4" id="KW-0812">Transmembrane</keyword>
<evidence type="ECO:0000313" key="8">
    <source>
        <dbReference type="Proteomes" id="UP001159405"/>
    </source>
</evidence>
<keyword evidence="8" id="KW-1185">Reference proteome</keyword>
<protein>
    <recommendedName>
        <fullName evidence="6">Folate receptor-like domain-containing protein</fullName>
    </recommendedName>
</protein>
<dbReference type="EMBL" id="CALNXK010000122">
    <property type="protein sequence ID" value="CAH3162160.1"/>
    <property type="molecule type" value="Genomic_DNA"/>
</dbReference>
<accession>A0ABN8QDA2</accession>
<dbReference type="Proteomes" id="UP001159405">
    <property type="component" value="Unassembled WGS sequence"/>
</dbReference>
<evidence type="ECO:0000259" key="6">
    <source>
        <dbReference type="Pfam" id="PF03024"/>
    </source>
</evidence>
<comment type="similarity">
    <text evidence="1">Belongs to the folate receptor family.</text>
</comment>
<gene>
    <name evidence="7" type="ORF">PLOB_00005186</name>
</gene>
<proteinExistence type="inferred from homology"/>
<name>A0ABN8QDA2_9CNID</name>
<organism evidence="7 8">
    <name type="scientific">Porites lobata</name>
    <dbReference type="NCBI Taxonomy" id="104759"/>
    <lineage>
        <taxon>Eukaryota</taxon>
        <taxon>Metazoa</taxon>
        <taxon>Cnidaria</taxon>
        <taxon>Anthozoa</taxon>
        <taxon>Hexacorallia</taxon>
        <taxon>Scleractinia</taxon>
        <taxon>Fungiina</taxon>
        <taxon>Poritidae</taxon>
        <taxon>Porites</taxon>
    </lineage>
</organism>
<dbReference type="Pfam" id="PF03024">
    <property type="entry name" value="Folate_rec"/>
    <property type="match status" value="1"/>
</dbReference>
<keyword evidence="3" id="KW-1015">Disulfide bond</keyword>
<evidence type="ECO:0000313" key="7">
    <source>
        <dbReference type="EMBL" id="CAH3162160.1"/>
    </source>
</evidence>
<feature type="signal peptide" evidence="5">
    <location>
        <begin position="1"/>
        <end position="28"/>
    </location>
</feature>
<dbReference type="PANTHER" id="PTHR10517">
    <property type="entry name" value="FOLATE RECEPTOR"/>
    <property type="match status" value="1"/>
</dbReference>
<keyword evidence="2 5" id="KW-0732">Signal</keyword>
<evidence type="ECO:0000256" key="5">
    <source>
        <dbReference type="SAM" id="SignalP"/>
    </source>
</evidence>
<reference evidence="7 8" key="1">
    <citation type="submission" date="2022-05" db="EMBL/GenBank/DDBJ databases">
        <authorList>
            <consortium name="Genoscope - CEA"/>
            <person name="William W."/>
        </authorList>
    </citation>
    <scope>NUCLEOTIDE SEQUENCE [LARGE SCALE GENOMIC DNA]</scope>
</reference>
<comment type="caution">
    <text evidence="7">The sequence shown here is derived from an EMBL/GenBank/DDBJ whole genome shotgun (WGS) entry which is preliminary data.</text>
</comment>